<dbReference type="Pfam" id="PF16862">
    <property type="entry name" value="Glyco_hydro_79C"/>
    <property type="match status" value="1"/>
</dbReference>
<evidence type="ECO:0000313" key="3">
    <source>
        <dbReference type="Proteomes" id="UP000654370"/>
    </source>
</evidence>
<dbReference type="Gene3D" id="2.60.40.1180">
    <property type="entry name" value="Golgi alpha-mannosidase II"/>
    <property type="match status" value="1"/>
</dbReference>
<accession>A0A8H7PI49</accession>
<dbReference type="EMBL" id="JAEPQZ010000013">
    <property type="protein sequence ID" value="KAG2174160.1"/>
    <property type="molecule type" value="Genomic_DNA"/>
</dbReference>
<dbReference type="PANTHER" id="PTHR36183:SF2">
    <property type="entry name" value="BETA-GLUCURONIDASE C-TERMINAL DOMAIN-CONTAINING PROTEIN"/>
    <property type="match status" value="1"/>
</dbReference>
<dbReference type="Gene3D" id="3.20.20.80">
    <property type="entry name" value="Glycosidases"/>
    <property type="match status" value="1"/>
</dbReference>
<keyword evidence="3" id="KW-1185">Reference proteome</keyword>
<dbReference type="InterPro" id="IPR013780">
    <property type="entry name" value="Glyco_hydro_b"/>
</dbReference>
<organism evidence="2 3">
    <name type="scientific">Mortierella isabellina</name>
    <name type="common">Filamentous fungus</name>
    <name type="synonym">Umbelopsis isabellina</name>
    <dbReference type="NCBI Taxonomy" id="91625"/>
    <lineage>
        <taxon>Eukaryota</taxon>
        <taxon>Fungi</taxon>
        <taxon>Fungi incertae sedis</taxon>
        <taxon>Mucoromycota</taxon>
        <taxon>Mucoromycotina</taxon>
        <taxon>Umbelopsidomycetes</taxon>
        <taxon>Umbelopsidales</taxon>
        <taxon>Umbelopsidaceae</taxon>
        <taxon>Umbelopsis</taxon>
    </lineage>
</organism>
<proteinExistence type="predicted"/>
<dbReference type="InterPro" id="IPR052974">
    <property type="entry name" value="GH79_Enzymes"/>
</dbReference>
<gene>
    <name evidence="2" type="ORF">INT43_004180</name>
</gene>
<dbReference type="InterPro" id="IPR031728">
    <property type="entry name" value="GlcAase_C"/>
</dbReference>
<dbReference type="PANTHER" id="PTHR36183">
    <property type="entry name" value="BETA-GLUCURONIDASE"/>
    <property type="match status" value="1"/>
</dbReference>
<evidence type="ECO:0000259" key="1">
    <source>
        <dbReference type="Pfam" id="PF16862"/>
    </source>
</evidence>
<name>A0A8H7PI49_MORIS</name>
<protein>
    <recommendedName>
        <fullName evidence="1">Beta-glucuronidase C-terminal domain-containing protein</fullName>
    </recommendedName>
</protein>
<dbReference type="AlphaFoldDB" id="A0A8H7PI49"/>
<feature type="domain" description="Beta-glucuronidase C-terminal" evidence="1">
    <location>
        <begin position="382"/>
        <end position="484"/>
    </location>
</feature>
<sequence length="531" mass="58964">MSHQIPVEIPFNSGISLSHPVNSSFVGLSLEPSGLEYFLGNGSAPNDFFLKLMSELSGEHKTTVSMRVGGNTQDDTWYDSACVSSLIRKQGDQEGVTFGPSMFDHLANISSTVPFQWIVGLNFNSTTVAQPQHALDMAQTIEQKFGDKVYAFEIGNEPDRYESMKLREPVWNISNYVDQWLEYAQKLQQVAPGATSRGLEAAAFGSNWDIANLVYHKTKENKTFLENYQPMIRSISKHQYQASSCNANMVPTVNDLLNHTSIVAKVQYAIRNIHPKDLISTEFRLGEFNSISCEGHHGVSDTFASALWVIDYMLSLANHNVTACNLHNRYPSVYNIADKGDNGWYAQPLYYGMQFVRKALGDNSGENVEIASIQTTEPDVVAYAVYRKKVMRNIVLLSMQKYEGEGNSQPPRNVSLIFKDLKEQTVAQPLHVWALTAPSAVSQHGIRWANQTMDGSKDGTFQGKRSTITVHPQQENGAITYSVSVSPVSAHLLVFNPPGQKLFSAAERTSSFTNIYIAAVAAVSIILTYNF</sequence>
<dbReference type="SUPFAM" id="SSF51445">
    <property type="entry name" value="(Trans)glycosidases"/>
    <property type="match status" value="1"/>
</dbReference>
<reference evidence="2" key="1">
    <citation type="submission" date="2020-12" db="EMBL/GenBank/DDBJ databases">
        <title>Metabolic potential, ecology and presence of endohyphal bacteria is reflected in genomic diversity of Mucoromycotina.</title>
        <authorList>
            <person name="Muszewska A."/>
            <person name="Okrasinska A."/>
            <person name="Steczkiewicz K."/>
            <person name="Drgas O."/>
            <person name="Orlowska M."/>
            <person name="Perlinska-Lenart U."/>
            <person name="Aleksandrzak-Piekarczyk T."/>
            <person name="Szatraj K."/>
            <person name="Zielenkiewicz U."/>
            <person name="Pilsyk S."/>
            <person name="Malc E."/>
            <person name="Mieczkowski P."/>
            <person name="Kruszewska J.S."/>
            <person name="Biernat P."/>
            <person name="Pawlowska J."/>
        </authorList>
    </citation>
    <scope>NUCLEOTIDE SEQUENCE</scope>
    <source>
        <strain evidence="2">WA0000067209</strain>
    </source>
</reference>
<dbReference type="OrthoDB" id="2796951at2759"/>
<evidence type="ECO:0000313" key="2">
    <source>
        <dbReference type="EMBL" id="KAG2174160.1"/>
    </source>
</evidence>
<comment type="caution">
    <text evidence="2">The sequence shown here is derived from an EMBL/GenBank/DDBJ whole genome shotgun (WGS) entry which is preliminary data.</text>
</comment>
<dbReference type="InterPro" id="IPR017853">
    <property type="entry name" value="GH"/>
</dbReference>
<dbReference type="Proteomes" id="UP000654370">
    <property type="component" value="Unassembled WGS sequence"/>
</dbReference>